<dbReference type="GO" id="GO:0042613">
    <property type="term" value="C:MHC class II protein complex"/>
    <property type="evidence" value="ECO:0007669"/>
    <property type="project" value="UniProtKB-KW"/>
</dbReference>
<dbReference type="SUPFAM" id="SSF54452">
    <property type="entry name" value="MHC antigen-recognition domain"/>
    <property type="match status" value="1"/>
</dbReference>
<keyword evidence="5" id="KW-1064">Adaptive immunity</keyword>
<evidence type="ECO:0000256" key="1">
    <source>
        <dbReference type="ARBA" id="ARBA00004479"/>
    </source>
</evidence>
<dbReference type="GeneID" id="120322454"/>
<evidence type="ECO:0000256" key="8">
    <source>
        <dbReference type="ARBA" id="ARBA00023180"/>
    </source>
</evidence>
<organism evidence="12 13">
    <name type="scientific">Pipra filicauda</name>
    <name type="common">Wire-tailed manakin</name>
    <dbReference type="NCBI Taxonomy" id="649802"/>
    <lineage>
        <taxon>Eukaryota</taxon>
        <taxon>Metazoa</taxon>
        <taxon>Chordata</taxon>
        <taxon>Craniata</taxon>
        <taxon>Vertebrata</taxon>
        <taxon>Euteleostomi</taxon>
        <taxon>Archelosauria</taxon>
        <taxon>Archosauria</taxon>
        <taxon>Dinosauria</taxon>
        <taxon>Saurischia</taxon>
        <taxon>Theropoda</taxon>
        <taxon>Coelurosauria</taxon>
        <taxon>Aves</taxon>
        <taxon>Neognathae</taxon>
        <taxon>Neoaves</taxon>
        <taxon>Telluraves</taxon>
        <taxon>Australaves</taxon>
        <taxon>Passeriformes</taxon>
        <taxon>Pipridae</taxon>
        <taxon>Pipra</taxon>
    </lineage>
</organism>
<dbReference type="GO" id="GO:0002504">
    <property type="term" value="P:antigen processing and presentation of peptide or polysaccharide antigen via MHC class II"/>
    <property type="evidence" value="ECO:0007669"/>
    <property type="project" value="UniProtKB-KW"/>
</dbReference>
<protein>
    <submittedName>
        <fullName evidence="13">Class II histocompatibility antigen, B-L beta chain-like</fullName>
    </submittedName>
</protein>
<keyword evidence="6" id="KW-0472">Membrane</keyword>
<dbReference type="PANTHER" id="PTHR19944">
    <property type="entry name" value="MHC CLASS II-RELATED"/>
    <property type="match status" value="1"/>
</dbReference>
<evidence type="ECO:0000256" key="7">
    <source>
        <dbReference type="ARBA" id="ARBA00023157"/>
    </source>
</evidence>
<gene>
    <name evidence="13" type="primary">LOC120322454</name>
</gene>
<dbReference type="SMART" id="SM00921">
    <property type="entry name" value="MHC_II_beta"/>
    <property type="match status" value="1"/>
</dbReference>
<feature type="domain" description="MHC class II beta chain N-terminal" evidence="11">
    <location>
        <begin position="63"/>
        <end position="137"/>
    </location>
</feature>
<keyword evidence="8" id="KW-0325">Glycoprotein</keyword>
<dbReference type="Gene3D" id="3.10.320.10">
    <property type="entry name" value="Class II Histocompatibility Antigen, M Beta Chain, Chain B, domain 1"/>
    <property type="match status" value="1"/>
</dbReference>
<dbReference type="InterPro" id="IPR050160">
    <property type="entry name" value="MHC/Immunoglobulin"/>
</dbReference>
<evidence type="ECO:0000256" key="4">
    <source>
        <dbReference type="ARBA" id="ARBA00022989"/>
    </source>
</evidence>
<evidence type="ECO:0000256" key="3">
    <source>
        <dbReference type="ARBA" id="ARBA00022859"/>
    </source>
</evidence>
<keyword evidence="4" id="KW-1133">Transmembrane helix</keyword>
<evidence type="ECO:0000256" key="5">
    <source>
        <dbReference type="ARBA" id="ARBA00023130"/>
    </source>
</evidence>
<evidence type="ECO:0000313" key="13">
    <source>
        <dbReference type="RefSeq" id="XP_039246585.1"/>
    </source>
</evidence>
<keyword evidence="2" id="KW-0812">Transmembrane</keyword>
<evidence type="ECO:0000256" key="9">
    <source>
        <dbReference type="ARBA" id="ARBA00023182"/>
    </source>
</evidence>
<feature type="compositionally biased region" description="Low complexity" evidence="10">
    <location>
        <begin position="9"/>
        <end position="21"/>
    </location>
</feature>
<feature type="region of interest" description="Disordered" evidence="10">
    <location>
        <begin position="1"/>
        <end position="45"/>
    </location>
</feature>
<dbReference type="Proteomes" id="UP000504627">
    <property type="component" value="Unplaced"/>
</dbReference>
<dbReference type="GO" id="GO:0002250">
    <property type="term" value="P:adaptive immune response"/>
    <property type="evidence" value="ECO:0007669"/>
    <property type="project" value="UniProtKB-KW"/>
</dbReference>
<dbReference type="InterPro" id="IPR011162">
    <property type="entry name" value="MHC_I/II-like_Ag-recog"/>
</dbReference>
<dbReference type="PANTHER" id="PTHR19944:SF99">
    <property type="entry name" value="HLA CLASS II HISTOCOMPATIBILITY ANTIGEN, DRB1 BETA CHAIN"/>
    <property type="match status" value="1"/>
</dbReference>
<dbReference type="RefSeq" id="XP_039246585.1">
    <property type="nucleotide sequence ID" value="XM_039390651.1"/>
</dbReference>
<keyword evidence="3" id="KW-0391">Immunity</keyword>
<proteinExistence type="predicted"/>
<evidence type="ECO:0000256" key="6">
    <source>
        <dbReference type="ARBA" id="ARBA00023136"/>
    </source>
</evidence>
<keyword evidence="12" id="KW-1185">Reference proteome</keyword>
<dbReference type="AlphaFoldDB" id="A0A7R5L6U9"/>
<name>A0A7R5L6U9_9PASS</name>
<sequence length="143" mass="15543">MVLPGGSGAATPSGAEAPGSSVPGDARSEAVDDSVPTAGAAEGGAAGCAGSMEDGVFQLMTNHECHFINGTEQVRFVERHIYNREQFLHFDSDVGVYVGDTPHGEIQARHFNSKREWLEYKRSAVDRYCRYNYKADAPFTVER</sequence>
<evidence type="ECO:0000256" key="2">
    <source>
        <dbReference type="ARBA" id="ARBA00022692"/>
    </source>
</evidence>
<comment type="subcellular location">
    <subcellularLocation>
        <location evidence="1">Membrane</location>
        <topology evidence="1">Single-pass type I membrane protein</topology>
    </subcellularLocation>
</comment>
<evidence type="ECO:0000256" key="10">
    <source>
        <dbReference type="SAM" id="MobiDB-lite"/>
    </source>
</evidence>
<evidence type="ECO:0000259" key="11">
    <source>
        <dbReference type="SMART" id="SM00921"/>
    </source>
</evidence>
<evidence type="ECO:0000313" key="12">
    <source>
        <dbReference type="Proteomes" id="UP000504627"/>
    </source>
</evidence>
<keyword evidence="9" id="KW-0491">MHC II</keyword>
<dbReference type="Pfam" id="PF00969">
    <property type="entry name" value="MHC_II_beta"/>
    <property type="match status" value="1"/>
</dbReference>
<reference evidence="13" key="1">
    <citation type="submission" date="2025-08" db="UniProtKB">
        <authorList>
            <consortium name="RefSeq"/>
        </authorList>
    </citation>
    <scope>IDENTIFICATION</scope>
    <source>
        <tissue evidence="13">Muscle</tissue>
    </source>
</reference>
<dbReference type="InterPro" id="IPR000353">
    <property type="entry name" value="MHC_II_b_N"/>
</dbReference>
<dbReference type="InParanoid" id="A0A7R5L6U9"/>
<keyword evidence="7" id="KW-1015">Disulfide bond</keyword>
<dbReference type="InterPro" id="IPR014745">
    <property type="entry name" value="MHC_II_a/b_N"/>
</dbReference>
<accession>A0A7R5L6U9</accession>
<dbReference type="FunFam" id="3.10.320.10:FF:000001">
    <property type="entry name" value="HLA class II histocompatibility antigen, DRB1-1 beta chain"/>
    <property type="match status" value="1"/>
</dbReference>